<name>A0ABT6SNI0_9ACTN</name>
<feature type="domain" description="Alcohol dehydrogenase-like C-terminal" evidence="7">
    <location>
        <begin position="190"/>
        <end position="322"/>
    </location>
</feature>
<evidence type="ECO:0000256" key="4">
    <source>
        <dbReference type="ARBA" id="ARBA00022833"/>
    </source>
</evidence>
<organism evidence="9 10">
    <name type="scientific">Streptomyces cavernicola</name>
    <dbReference type="NCBI Taxonomy" id="3043613"/>
    <lineage>
        <taxon>Bacteria</taxon>
        <taxon>Bacillati</taxon>
        <taxon>Actinomycetota</taxon>
        <taxon>Actinomycetes</taxon>
        <taxon>Kitasatosporales</taxon>
        <taxon>Streptomycetaceae</taxon>
        <taxon>Streptomyces</taxon>
    </lineage>
</organism>
<dbReference type="PROSITE" id="PS00059">
    <property type="entry name" value="ADH_ZINC"/>
    <property type="match status" value="1"/>
</dbReference>
<reference evidence="9 10" key="1">
    <citation type="submission" date="2023-05" db="EMBL/GenBank/DDBJ databases">
        <title>Draft genome sequence of Streptomyces sp. B-S-A6 isolated from a cave soil in Thailand.</title>
        <authorList>
            <person name="Chamroensaksri N."/>
            <person name="Muangham S."/>
        </authorList>
    </citation>
    <scope>NUCLEOTIDE SEQUENCE [LARGE SCALE GENOMIC DNA]</scope>
    <source>
        <strain evidence="9 10">B-S-A6</strain>
    </source>
</reference>
<dbReference type="RefSeq" id="WP_282547360.1">
    <property type="nucleotide sequence ID" value="NZ_JASCIQ010000083.1"/>
</dbReference>
<comment type="cofactor">
    <cofactor evidence="1 6">
        <name>Zn(2+)</name>
        <dbReference type="ChEBI" id="CHEBI:29105"/>
    </cofactor>
</comment>
<keyword evidence="3 6" id="KW-0479">Metal-binding</keyword>
<dbReference type="PANTHER" id="PTHR43350">
    <property type="entry name" value="NAD-DEPENDENT ALCOHOL DEHYDROGENASE"/>
    <property type="match status" value="1"/>
</dbReference>
<evidence type="ECO:0000259" key="7">
    <source>
        <dbReference type="Pfam" id="PF00107"/>
    </source>
</evidence>
<accession>A0ABT6SNI0</accession>
<dbReference type="Gene3D" id="3.90.180.10">
    <property type="entry name" value="Medium-chain alcohol dehydrogenases, catalytic domain"/>
    <property type="match status" value="1"/>
</dbReference>
<dbReference type="InterPro" id="IPR011032">
    <property type="entry name" value="GroES-like_sf"/>
</dbReference>
<dbReference type="EMBL" id="JASCIQ010000083">
    <property type="protein sequence ID" value="MDI3409489.1"/>
    <property type="molecule type" value="Genomic_DNA"/>
</dbReference>
<feature type="domain" description="Alcohol dehydrogenase-like N-terminal" evidence="8">
    <location>
        <begin position="28"/>
        <end position="149"/>
    </location>
</feature>
<keyword evidence="5" id="KW-0560">Oxidoreductase</keyword>
<evidence type="ECO:0000313" key="9">
    <source>
        <dbReference type="EMBL" id="MDI3409489.1"/>
    </source>
</evidence>
<gene>
    <name evidence="9" type="ORF">QIS96_37425</name>
</gene>
<dbReference type="InterPro" id="IPR013154">
    <property type="entry name" value="ADH-like_N"/>
</dbReference>
<dbReference type="PANTHER" id="PTHR43350:SF21">
    <property type="entry name" value="S-NITROSOMYCOTHIOL REDUCTASE MSCR"/>
    <property type="match status" value="1"/>
</dbReference>
<dbReference type="Gene3D" id="3.40.50.720">
    <property type="entry name" value="NAD(P)-binding Rossmann-like Domain"/>
    <property type="match status" value="1"/>
</dbReference>
<evidence type="ECO:0000256" key="2">
    <source>
        <dbReference type="ARBA" id="ARBA00008072"/>
    </source>
</evidence>
<keyword evidence="4 6" id="KW-0862">Zinc</keyword>
<dbReference type="SUPFAM" id="SSF51735">
    <property type="entry name" value="NAD(P)-binding Rossmann-fold domains"/>
    <property type="match status" value="1"/>
</dbReference>
<proteinExistence type="inferred from homology"/>
<comment type="similarity">
    <text evidence="2 6">Belongs to the zinc-containing alcohol dehydrogenase family.</text>
</comment>
<comment type="caution">
    <text evidence="9">The sequence shown here is derived from an EMBL/GenBank/DDBJ whole genome shotgun (WGS) entry which is preliminary data.</text>
</comment>
<dbReference type="Proteomes" id="UP001223978">
    <property type="component" value="Unassembled WGS sequence"/>
</dbReference>
<evidence type="ECO:0000256" key="5">
    <source>
        <dbReference type="ARBA" id="ARBA00023002"/>
    </source>
</evidence>
<protein>
    <submittedName>
        <fullName evidence="9">Zinc-binding dehydrogenase</fullName>
    </submittedName>
</protein>
<evidence type="ECO:0000256" key="1">
    <source>
        <dbReference type="ARBA" id="ARBA00001947"/>
    </source>
</evidence>
<dbReference type="InterPro" id="IPR013149">
    <property type="entry name" value="ADH-like_C"/>
</dbReference>
<dbReference type="InterPro" id="IPR002328">
    <property type="entry name" value="ADH_Zn_CS"/>
</dbReference>
<dbReference type="Pfam" id="PF00107">
    <property type="entry name" value="ADH_zinc_N"/>
    <property type="match status" value="1"/>
</dbReference>
<evidence type="ECO:0000256" key="3">
    <source>
        <dbReference type="ARBA" id="ARBA00022723"/>
    </source>
</evidence>
<sequence length="362" mass="37299">MAHQVRAVVVREQGAPASVETVLVPDPGPGEVLVRVSSCGVCRTDLDHREVGGDAPFPVLLGHEAAGVVEAVGAGVTRVAPDDFVALNWRTACGSCRSCRRGRLWGCRAVRRADRPMTLPDGTPLSPVLGVGGFAEKTLVAEAQCVRIDPVVSPVVAGLLGCGVMAGFGAAVHTGGVGRGDSIAVIGCDGVGLAAVAGARVAGARRIVAVDADGRRLDLAERFGATGTVDSSRIDAVDGIRSLTGGLGADVVVDAVGTARTYRQACYARDLNGVVVLAAAPAPEATVELPLGDVFGRGGSLRASWHGDFLPSRDVPALLDLYLQGRFDLRAFLGEKIALDDVETALGRMRFGGDVLRPVVLM</sequence>
<evidence type="ECO:0000256" key="6">
    <source>
        <dbReference type="RuleBase" id="RU361277"/>
    </source>
</evidence>
<evidence type="ECO:0000259" key="8">
    <source>
        <dbReference type="Pfam" id="PF08240"/>
    </source>
</evidence>
<dbReference type="Pfam" id="PF08240">
    <property type="entry name" value="ADH_N"/>
    <property type="match status" value="1"/>
</dbReference>
<evidence type="ECO:0000313" key="10">
    <source>
        <dbReference type="Proteomes" id="UP001223978"/>
    </source>
</evidence>
<keyword evidence="10" id="KW-1185">Reference proteome</keyword>
<dbReference type="InterPro" id="IPR036291">
    <property type="entry name" value="NAD(P)-bd_dom_sf"/>
</dbReference>
<dbReference type="SUPFAM" id="SSF50129">
    <property type="entry name" value="GroES-like"/>
    <property type="match status" value="1"/>
</dbReference>